<feature type="region of interest" description="Disordered" evidence="11">
    <location>
        <begin position="1623"/>
        <end position="1668"/>
    </location>
</feature>
<keyword evidence="3" id="KW-1003">Cell membrane</keyword>
<dbReference type="GO" id="GO:0030428">
    <property type="term" value="C:cell septum"/>
    <property type="evidence" value="ECO:0007669"/>
    <property type="project" value="TreeGrafter"/>
</dbReference>
<dbReference type="Pfam" id="PF03142">
    <property type="entry name" value="Chitin_synth_2"/>
    <property type="match status" value="1"/>
</dbReference>
<feature type="domain" description="Cytochrome b5 heme-binding" evidence="13">
    <location>
        <begin position="769"/>
        <end position="830"/>
    </location>
</feature>
<dbReference type="GO" id="GO:0005524">
    <property type="term" value="F:ATP binding"/>
    <property type="evidence" value="ECO:0007669"/>
    <property type="project" value="InterPro"/>
</dbReference>
<keyword evidence="4" id="KW-0328">Glycosyltransferase</keyword>
<feature type="transmembrane region" description="Helical" evidence="12">
    <location>
        <begin position="1426"/>
        <end position="1447"/>
    </location>
</feature>
<dbReference type="Gene3D" id="1.10.10.820">
    <property type="match status" value="1"/>
</dbReference>
<dbReference type="InterPro" id="IPR036400">
    <property type="entry name" value="Cyt_B5-like_heme/steroid_sf"/>
</dbReference>
<dbReference type="EMBL" id="VXIS01000193">
    <property type="protein sequence ID" value="KAA8897754.1"/>
    <property type="molecule type" value="Genomic_DNA"/>
</dbReference>
<dbReference type="Proteomes" id="UP000326924">
    <property type="component" value="Unassembled WGS sequence"/>
</dbReference>
<evidence type="ECO:0000256" key="12">
    <source>
        <dbReference type="SAM" id="Phobius"/>
    </source>
</evidence>
<dbReference type="GO" id="GO:0016459">
    <property type="term" value="C:myosin complex"/>
    <property type="evidence" value="ECO:0007669"/>
    <property type="project" value="InterPro"/>
</dbReference>
<dbReference type="GO" id="GO:0005886">
    <property type="term" value="C:plasma membrane"/>
    <property type="evidence" value="ECO:0007669"/>
    <property type="project" value="UniProtKB-SubCell"/>
</dbReference>
<dbReference type="SMART" id="SM00242">
    <property type="entry name" value="MYSc"/>
    <property type="match status" value="1"/>
</dbReference>
<protein>
    <recommendedName>
        <fullName evidence="2">chitin synthase</fullName>
        <ecNumber evidence="2">2.4.1.16</ecNumber>
    </recommendedName>
</protein>
<dbReference type="GO" id="GO:0006031">
    <property type="term" value="P:chitin biosynthetic process"/>
    <property type="evidence" value="ECO:0007669"/>
    <property type="project" value="TreeGrafter"/>
</dbReference>
<evidence type="ECO:0000256" key="6">
    <source>
        <dbReference type="ARBA" id="ARBA00022692"/>
    </source>
</evidence>
<evidence type="ECO:0000256" key="9">
    <source>
        <dbReference type="ARBA" id="ARBA00023180"/>
    </source>
</evidence>
<sequence>MSFSNRQSIYSTTSAAPYGGMQSNQPGTLTTSSLLSALHNAYLSGAVYPLDSATSVVVNASSPRGGSEFIGIFDEELGMRAWEHARRRAEDQTIVLTSLHSPSPSLLLPVLSTLPAAPDLLNTCLNLIHSFTNCLTPEAPFSLPFHRGLAVSVQISLSGAISGAHISLSDAGLAVENGLLHIPAEPGYRAFDVFYYLLSAVSTPAERQGLGLQSPDKYTLLARSNTYTLPNFLPTADDTAAAEDWRTNLRAVGIKGGMLRGLLSVLAGILKLGNAVGLLVDEEVVDEVCSDVAGLLGVDPEVLAKRMGDSEREHFIGTVYELVVEWIITKANEAIVADFAARKDAATDSDGSQEGDTVQITILELPNEKLARAVCLKGVFDDESGLNIEMKTDGVPVPNASSTVVREMKAAWGDAETACLVGMGREREYEQDRREQIIEKAGREVEDGGFLKEVLFPAEFGRSPATVRLDVSQLLAASRAWYHLNLCPTAGVLPTDDLHSQSQPWSASSVSRQLRTWRLPEWANRRNKRIDFTADFDFDEFAVRYAVLGCSGGRDGVESWVLERGWSNGEVVVGNERVWMREPCWWEAENMLDIKQPGVAPGMMGLGAMGAMGGMPMDTRYAVNTNGSGYFPPMNAAAYDQAASREHLLRASAMSGNSPSPVGHEEQPTLLGQYEANQYTAPGDVELGEKTHIEERPVTTSRKLWVGFVWALTFWIPSFMLRYIGRMKRPDVRMAWREKLVLVWLIFFLNALIIFWIVIFARLLCPDIDKAWSRNNVARHQGENDFWVSIHGQVYDITSFYTLQHSDITGQDTTKEAMLEFAGQDLSPYFPPLFYLGCPELVTDKAFKLQYNDTNAQSVPTAVHWSGSQTPFITSALHNPDWYAQTFLPRMKEYWTGNLVWDKNQIKKQGVAYNKPWAIINDEVFDLTDYFYTAEMFNNAAEYRFLDSGLEDLFQQNPGSDITAMYNKNINSTTKAPNMRCLKNMFYVGKVDFRYGPRCQASGYVLLGFAAMMCAVILVKFLAALQLGTKRRPAQQDKFVICQVPAYTEGEDQLRKALDSLTALNYDNKRKLLFVICDGMVVGGGNDRPTPNIVLEILGVDPKVDPPALPFKSVGEGNAQLNYGKVYSGLYEYEGCVVPYIVVVKCGKPTEATKPGNRGKRDSQVLVLDFLNKVHHRTPMSPLQLEMFHQINNIIGVDPELYEYILMVDADTSVKEDALNRLVAACAHDAKIAGICGETSLENEERSWWTMIQVYEYYISHHLAKAFESLFGSVTCLPGCFCMYRLRTADKGRPLIISSKVIDEYSDGIVDTLHKKNLLSLGEDRYLTTLMTKHFPNMSFKFVPDAYAMTAAPESWSVLLSQRRRWINSTVHNLAELMFLEEMCGFCLFSMRFVVFLDLFGTIILPATCIYLGYLIYVIATKTGPFPYLSLAMIAGVYGLQAVIFIVKRQWQHVGWMIIYIIAFPIYSFVLPIYSFWAQDDFSWGSTRIVVGETGAKKIVATVEPPFDPKSIPLQTWDEYATKNKLPGRRGGGGTEKFGDNGYDAYEMDDMHSMYSSVKPASTILTGLPNMGGQPYMPPRSPAMLGNRHSTYSAYTNMTAVPDQGQHQRLMSMGGMSTGDYWQDGGHQQGKPGPLSTGMPSSDNLLSVHTPPPRGLSTTPLGFPQSRPVSQVDFTRMGGGPDDESIVETIRHVLREVDLETITKKQVRALVEQRLQTECQGERRLFLDRMIDAELANMPM</sequence>
<name>A0A5J5ENV1_9PEZI</name>
<accession>A0A5J5ENV1</accession>
<evidence type="ECO:0000256" key="3">
    <source>
        <dbReference type="ARBA" id="ARBA00022475"/>
    </source>
</evidence>
<dbReference type="PROSITE" id="PS51998">
    <property type="entry name" value="DEK_C"/>
    <property type="match status" value="1"/>
</dbReference>
<dbReference type="InterPro" id="IPR027417">
    <property type="entry name" value="P-loop_NTPase"/>
</dbReference>
<comment type="subcellular location">
    <subcellularLocation>
        <location evidence="1">Cell membrane</location>
        <topology evidence="1">Multi-pass membrane protein</topology>
    </subcellularLocation>
</comment>
<dbReference type="EC" id="2.4.1.16" evidence="2"/>
<evidence type="ECO:0000256" key="11">
    <source>
        <dbReference type="SAM" id="MobiDB-lite"/>
    </source>
</evidence>
<evidence type="ECO:0000256" key="10">
    <source>
        <dbReference type="ARBA" id="ARBA00049510"/>
    </source>
</evidence>
<keyword evidence="5" id="KW-0808">Transferase</keyword>
<evidence type="ECO:0000259" key="14">
    <source>
        <dbReference type="PROSITE" id="PS51998"/>
    </source>
</evidence>
<keyword evidence="6 12" id="KW-0812">Transmembrane</keyword>
<dbReference type="PANTHER" id="PTHR22914">
    <property type="entry name" value="CHITIN SYNTHASE"/>
    <property type="match status" value="1"/>
</dbReference>
<dbReference type="InParanoid" id="A0A5J5ENV1"/>
<dbReference type="PANTHER" id="PTHR22914:SF13">
    <property type="entry name" value="CHITIN SYNTHASE"/>
    <property type="match status" value="1"/>
</dbReference>
<dbReference type="InterPro" id="IPR001199">
    <property type="entry name" value="Cyt_B5-like_heme/steroid-bd"/>
</dbReference>
<evidence type="ECO:0000313" key="15">
    <source>
        <dbReference type="EMBL" id="KAA8897754.1"/>
    </source>
</evidence>
<evidence type="ECO:0000256" key="7">
    <source>
        <dbReference type="ARBA" id="ARBA00022989"/>
    </source>
</evidence>
<dbReference type="GO" id="GO:0004100">
    <property type="term" value="F:chitin synthase activity"/>
    <property type="evidence" value="ECO:0007669"/>
    <property type="project" value="UniProtKB-EC"/>
</dbReference>
<dbReference type="Gene3D" id="1.10.10.60">
    <property type="entry name" value="Homeodomain-like"/>
    <property type="match status" value="1"/>
</dbReference>
<gene>
    <name evidence="15" type="ORF">FN846DRAFT_227165</name>
</gene>
<dbReference type="SUPFAM" id="SSF53448">
    <property type="entry name" value="Nucleotide-diphospho-sugar transferases"/>
    <property type="match status" value="1"/>
</dbReference>
<dbReference type="SUPFAM" id="SSF52540">
    <property type="entry name" value="P-loop containing nucleoside triphosphate hydrolases"/>
    <property type="match status" value="1"/>
</dbReference>
<feature type="transmembrane region" description="Helical" evidence="12">
    <location>
        <begin position="1393"/>
        <end position="1420"/>
    </location>
</feature>
<proteinExistence type="predicted"/>
<dbReference type="GO" id="GO:0003774">
    <property type="term" value="F:cytoskeletal motor activity"/>
    <property type="evidence" value="ECO:0007669"/>
    <property type="project" value="InterPro"/>
</dbReference>
<feature type="domain" description="DEK-C" evidence="14">
    <location>
        <begin position="1680"/>
        <end position="1736"/>
    </location>
</feature>
<keyword evidence="16" id="KW-1185">Reference proteome</keyword>
<dbReference type="SUPFAM" id="SSF55856">
    <property type="entry name" value="Cytochrome b5-like heme/steroid binding domain"/>
    <property type="match status" value="1"/>
</dbReference>
<organism evidence="15 16">
    <name type="scientific">Sphaerosporella brunnea</name>
    <dbReference type="NCBI Taxonomy" id="1250544"/>
    <lineage>
        <taxon>Eukaryota</taxon>
        <taxon>Fungi</taxon>
        <taxon>Dikarya</taxon>
        <taxon>Ascomycota</taxon>
        <taxon>Pezizomycotina</taxon>
        <taxon>Pezizomycetes</taxon>
        <taxon>Pezizales</taxon>
        <taxon>Pyronemataceae</taxon>
        <taxon>Sphaerosporella</taxon>
    </lineage>
</organism>
<dbReference type="Pfam" id="PF00173">
    <property type="entry name" value="Cyt-b5"/>
    <property type="match status" value="1"/>
</dbReference>
<dbReference type="GO" id="GO:0031505">
    <property type="term" value="P:fungal-type cell wall organization"/>
    <property type="evidence" value="ECO:0007669"/>
    <property type="project" value="TreeGrafter"/>
</dbReference>
<feature type="transmembrane region" description="Helical" evidence="12">
    <location>
        <begin position="1003"/>
        <end position="1023"/>
    </location>
</feature>
<dbReference type="Pfam" id="PF08766">
    <property type="entry name" value="DEK_C"/>
    <property type="match status" value="1"/>
</dbReference>
<dbReference type="PROSITE" id="PS50255">
    <property type="entry name" value="CYTOCHROME_B5_2"/>
    <property type="match status" value="1"/>
</dbReference>
<reference evidence="15 16" key="1">
    <citation type="submission" date="2019-09" db="EMBL/GenBank/DDBJ databases">
        <title>Draft genome of the ectomycorrhizal ascomycete Sphaerosporella brunnea.</title>
        <authorList>
            <consortium name="DOE Joint Genome Institute"/>
            <person name="Benucci G.M."/>
            <person name="Marozzi G."/>
            <person name="Antonielli L."/>
            <person name="Sanchez S."/>
            <person name="Marco P."/>
            <person name="Wang X."/>
            <person name="Falini L.B."/>
            <person name="Barry K."/>
            <person name="Haridas S."/>
            <person name="Lipzen A."/>
            <person name="Labutti K."/>
            <person name="Grigoriev I.V."/>
            <person name="Murat C."/>
            <person name="Martin F."/>
            <person name="Albertini E."/>
            <person name="Donnini D."/>
            <person name="Bonito G."/>
        </authorList>
    </citation>
    <scope>NUCLEOTIDE SEQUENCE [LARGE SCALE GENOMIC DNA]</scope>
    <source>
        <strain evidence="15 16">Sb_GMNB300</strain>
    </source>
</reference>
<dbReference type="SMART" id="SM01117">
    <property type="entry name" value="Cyt-b5"/>
    <property type="match status" value="2"/>
</dbReference>
<feature type="transmembrane region" description="Helical" evidence="12">
    <location>
        <begin position="741"/>
        <end position="764"/>
    </location>
</feature>
<evidence type="ECO:0000313" key="16">
    <source>
        <dbReference type="Proteomes" id="UP000326924"/>
    </source>
</evidence>
<keyword evidence="8 12" id="KW-0472">Membrane</keyword>
<evidence type="ECO:0000256" key="5">
    <source>
        <dbReference type="ARBA" id="ARBA00022679"/>
    </source>
</evidence>
<keyword evidence="7 12" id="KW-1133">Transmembrane helix</keyword>
<dbReference type="InterPro" id="IPR014876">
    <property type="entry name" value="DEK_C"/>
</dbReference>
<feature type="transmembrane region" description="Helical" evidence="12">
    <location>
        <begin position="1454"/>
        <end position="1477"/>
    </location>
</feature>
<comment type="caution">
    <text evidence="15">The sequence shown here is derived from an EMBL/GenBank/DDBJ whole genome shotgun (WGS) entry which is preliminary data.</text>
</comment>
<keyword evidence="9" id="KW-0325">Glycoprotein</keyword>
<evidence type="ECO:0000259" key="13">
    <source>
        <dbReference type="PROSITE" id="PS50255"/>
    </source>
</evidence>
<dbReference type="InterPro" id="IPR029044">
    <property type="entry name" value="Nucleotide-diphossugar_trans"/>
</dbReference>
<evidence type="ECO:0000256" key="2">
    <source>
        <dbReference type="ARBA" id="ARBA00012543"/>
    </source>
</evidence>
<evidence type="ECO:0000256" key="1">
    <source>
        <dbReference type="ARBA" id="ARBA00004651"/>
    </source>
</evidence>
<comment type="catalytic activity">
    <reaction evidence="10">
        <text>[(1-&gt;4)-N-acetyl-beta-D-glucosaminyl](n) + UDP-N-acetyl-alpha-D-glucosamine = [(1-&gt;4)-N-acetyl-beta-D-glucosaminyl](n+1) + UDP + H(+)</text>
        <dbReference type="Rhea" id="RHEA:16637"/>
        <dbReference type="Rhea" id="RHEA-COMP:9593"/>
        <dbReference type="Rhea" id="RHEA-COMP:9595"/>
        <dbReference type="ChEBI" id="CHEBI:15378"/>
        <dbReference type="ChEBI" id="CHEBI:17029"/>
        <dbReference type="ChEBI" id="CHEBI:57705"/>
        <dbReference type="ChEBI" id="CHEBI:58223"/>
        <dbReference type="EC" id="2.4.1.16"/>
    </reaction>
    <physiologicalReaction direction="left-to-right" evidence="10">
        <dbReference type="Rhea" id="RHEA:16638"/>
    </physiologicalReaction>
</comment>
<dbReference type="InterPro" id="IPR004835">
    <property type="entry name" value="Chitin_synth"/>
</dbReference>
<evidence type="ECO:0000256" key="8">
    <source>
        <dbReference type="ARBA" id="ARBA00023136"/>
    </source>
</evidence>
<dbReference type="SUPFAM" id="SSF109715">
    <property type="entry name" value="DEK C-terminal domain"/>
    <property type="match status" value="1"/>
</dbReference>
<dbReference type="OrthoDB" id="370884at2759"/>
<evidence type="ECO:0000256" key="4">
    <source>
        <dbReference type="ARBA" id="ARBA00022676"/>
    </source>
</evidence>
<dbReference type="Gene3D" id="3.10.120.10">
    <property type="entry name" value="Cytochrome b5-like heme/steroid binding domain"/>
    <property type="match status" value="1"/>
</dbReference>
<feature type="transmembrane region" description="Helical" evidence="12">
    <location>
        <begin position="704"/>
        <end position="721"/>
    </location>
</feature>
<dbReference type="InterPro" id="IPR001609">
    <property type="entry name" value="Myosin_head_motor_dom-like"/>
</dbReference>
<feature type="compositionally biased region" description="Polar residues" evidence="11">
    <location>
        <begin position="1638"/>
        <end position="1647"/>
    </location>
</feature>